<evidence type="ECO:0000313" key="2">
    <source>
        <dbReference type="Proteomes" id="UP001281147"/>
    </source>
</evidence>
<accession>A0ACC3NTE6</accession>
<organism evidence="1 2">
    <name type="scientific">Vermiconidia calcicola</name>
    <dbReference type="NCBI Taxonomy" id="1690605"/>
    <lineage>
        <taxon>Eukaryota</taxon>
        <taxon>Fungi</taxon>
        <taxon>Dikarya</taxon>
        <taxon>Ascomycota</taxon>
        <taxon>Pezizomycotina</taxon>
        <taxon>Dothideomycetes</taxon>
        <taxon>Dothideomycetidae</taxon>
        <taxon>Mycosphaerellales</taxon>
        <taxon>Extremaceae</taxon>
        <taxon>Vermiconidia</taxon>
    </lineage>
</organism>
<proteinExistence type="predicted"/>
<dbReference type="Proteomes" id="UP001281147">
    <property type="component" value="Unassembled WGS sequence"/>
</dbReference>
<evidence type="ECO:0000313" key="1">
    <source>
        <dbReference type="EMBL" id="KAK3722775.1"/>
    </source>
</evidence>
<name>A0ACC3NTE6_9PEZI</name>
<reference evidence="1" key="1">
    <citation type="submission" date="2023-07" db="EMBL/GenBank/DDBJ databases">
        <title>Black Yeasts Isolated from many extreme environments.</title>
        <authorList>
            <person name="Coleine C."/>
            <person name="Stajich J.E."/>
            <person name="Selbmann L."/>
        </authorList>
    </citation>
    <scope>NUCLEOTIDE SEQUENCE</scope>
    <source>
        <strain evidence="1">CCFEE 5714</strain>
    </source>
</reference>
<dbReference type="EMBL" id="JAUTXU010000012">
    <property type="protein sequence ID" value="KAK3722775.1"/>
    <property type="molecule type" value="Genomic_DNA"/>
</dbReference>
<protein>
    <submittedName>
        <fullName evidence="1">Uncharacterized protein</fullName>
    </submittedName>
</protein>
<sequence length="393" mass="44340">MDGTQQPPKKKQKLTMEGSNVPATLYDPPKQLPVSELYNPTMVKIMVSDATDDCEDDLAAVTTETFMLPKQLICSRSTYFQSVFEGWFSESQSGCLHIKNVSPWVFRVFVGWLYYQTIYLDPNRVEPTHFEPIHNDKHDQAHGQPVSHTSTSSSAAASRCPSPVASAAKSPLQATHPSASTLVDRQVAGSKSFPEQRTLTDDECDFTDPVTWPYCSLFELHIFADGYHTRAFRMQLLVIIQTKLLPEQPRQYQLPAPEAVTYAVERLPPSSPLYRLLVGCYAPWLDLKEFGDSLQKKASCLEVLPPHFLAQCFVMCKMHIYASECSICVSDESTLECQSATHSREDLLVPGERDPCSYHEHDGDDEETARCSLRWEAMRYQFQRHSTIQGGQA</sequence>
<comment type="caution">
    <text evidence="1">The sequence shown here is derived from an EMBL/GenBank/DDBJ whole genome shotgun (WGS) entry which is preliminary data.</text>
</comment>
<keyword evidence="2" id="KW-1185">Reference proteome</keyword>
<gene>
    <name evidence="1" type="ORF">LTR37_002347</name>
</gene>